<dbReference type="Pfam" id="PF13561">
    <property type="entry name" value="adh_short_C2"/>
    <property type="match status" value="1"/>
</dbReference>
<dbReference type="AlphaFoldDB" id="A0A9P9DH29"/>
<dbReference type="PANTHER" id="PTHR48107">
    <property type="entry name" value="NADPH-DEPENDENT ALDEHYDE REDUCTASE-LIKE PROTEIN, CHLOROPLASTIC-RELATED"/>
    <property type="match status" value="1"/>
</dbReference>
<dbReference type="PRINTS" id="PR00080">
    <property type="entry name" value="SDRFAMILY"/>
</dbReference>
<accession>A0A9P9DH29</accession>
<evidence type="ECO:0000256" key="4">
    <source>
        <dbReference type="SAM" id="SignalP"/>
    </source>
</evidence>
<dbReference type="SUPFAM" id="SSF51735">
    <property type="entry name" value="NAD(P)-binding Rossmann-fold domains"/>
    <property type="match status" value="1"/>
</dbReference>
<proteinExistence type="inferred from homology"/>
<dbReference type="InterPro" id="IPR002347">
    <property type="entry name" value="SDR_fam"/>
</dbReference>
<feature type="signal peptide" evidence="4">
    <location>
        <begin position="1"/>
        <end position="18"/>
    </location>
</feature>
<dbReference type="FunFam" id="3.40.50.720:FF:000084">
    <property type="entry name" value="Short-chain dehydrogenase reductase"/>
    <property type="match status" value="1"/>
</dbReference>
<evidence type="ECO:0000256" key="3">
    <source>
        <dbReference type="ARBA" id="ARBA00023002"/>
    </source>
</evidence>
<dbReference type="Gene3D" id="3.40.50.720">
    <property type="entry name" value="NAD(P)-binding Rossmann-like Domain"/>
    <property type="match status" value="1"/>
</dbReference>
<dbReference type="InterPro" id="IPR036291">
    <property type="entry name" value="NAD(P)-bd_dom_sf"/>
</dbReference>
<reference evidence="5" key="1">
    <citation type="journal article" date="2021" name="Nat. Commun.">
        <title>Genetic determinants of endophytism in the Arabidopsis root mycobiome.</title>
        <authorList>
            <person name="Mesny F."/>
            <person name="Miyauchi S."/>
            <person name="Thiergart T."/>
            <person name="Pickel B."/>
            <person name="Atanasova L."/>
            <person name="Karlsson M."/>
            <person name="Huettel B."/>
            <person name="Barry K.W."/>
            <person name="Haridas S."/>
            <person name="Chen C."/>
            <person name="Bauer D."/>
            <person name="Andreopoulos W."/>
            <person name="Pangilinan J."/>
            <person name="LaButti K."/>
            <person name="Riley R."/>
            <person name="Lipzen A."/>
            <person name="Clum A."/>
            <person name="Drula E."/>
            <person name="Henrissat B."/>
            <person name="Kohler A."/>
            <person name="Grigoriev I.V."/>
            <person name="Martin F.M."/>
            <person name="Hacquard S."/>
        </authorList>
    </citation>
    <scope>NUCLEOTIDE SEQUENCE</scope>
    <source>
        <strain evidence="5">MPI-CAGE-AT-0147</strain>
    </source>
</reference>
<dbReference type="PRINTS" id="PR00081">
    <property type="entry name" value="GDHRDH"/>
</dbReference>
<evidence type="ECO:0000256" key="2">
    <source>
        <dbReference type="ARBA" id="ARBA00022857"/>
    </source>
</evidence>
<sequence length="339" mass="35900">MLGSFFTVAALLLGTVVARSAAPRKSISESASWKCSNNHAAVQLIDPNIRFANRTLELPPQGFPILQTSFEYPPDCGETSYRGSGRMRGMKALVTGGDSGMGRAITIAFLREGAKVAINYLPSEEVDAQALSDFVAQEGLSIERIPGDLSDETFCAELVTEAHRRLGGLDVLVNHAGEGGNLQGLNWRPIQQFNTEELEKIYRVNVFAPLFLARAAVPLMSPGGSIIVTSSGLAAHPVATSVLYGSSKAAVTHTIRSLALQLQPLGIRVNGVAPPLTYTPFLAAGGFTTEHLVASAQFLPLGRLAQPVEVAPHYVDIADPAKTYMSGEVVAVLGGEAGF</sequence>
<feature type="chain" id="PRO_5040244985" evidence="4">
    <location>
        <begin position="19"/>
        <end position="339"/>
    </location>
</feature>
<dbReference type="Proteomes" id="UP000738349">
    <property type="component" value="Unassembled WGS sequence"/>
</dbReference>
<evidence type="ECO:0000313" key="6">
    <source>
        <dbReference type="Proteomes" id="UP000738349"/>
    </source>
</evidence>
<keyword evidence="2" id="KW-0521">NADP</keyword>
<comment type="similarity">
    <text evidence="1">Belongs to the short-chain dehydrogenases/reductases (SDR) family.</text>
</comment>
<evidence type="ECO:0000256" key="1">
    <source>
        <dbReference type="ARBA" id="ARBA00006484"/>
    </source>
</evidence>
<keyword evidence="3" id="KW-0560">Oxidoreductase</keyword>
<protein>
    <submittedName>
        <fullName evidence="5">Uncharacterized protein</fullName>
    </submittedName>
</protein>
<gene>
    <name evidence="5" type="ORF">EDB81DRAFT_700722</name>
</gene>
<dbReference type="EMBL" id="JAGMUV010000025">
    <property type="protein sequence ID" value="KAH7120480.1"/>
    <property type="molecule type" value="Genomic_DNA"/>
</dbReference>
<dbReference type="OrthoDB" id="47007at2759"/>
<dbReference type="GO" id="GO:0016614">
    <property type="term" value="F:oxidoreductase activity, acting on CH-OH group of donors"/>
    <property type="evidence" value="ECO:0007669"/>
    <property type="project" value="UniProtKB-ARBA"/>
</dbReference>
<dbReference type="PANTHER" id="PTHR48107:SF16">
    <property type="entry name" value="NADPH-DEPENDENT ALDEHYDE REDUCTASE 1, CHLOROPLASTIC"/>
    <property type="match status" value="1"/>
</dbReference>
<keyword evidence="6" id="KW-1185">Reference proteome</keyword>
<keyword evidence="4" id="KW-0732">Signal</keyword>
<comment type="caution">
    <text evidence="5">The sequence shown here is derived from an EMBL/GenBank/DDBJ whole genome shotgun (WGS) entry which is preliminary data.</text>
</comment>
<evidence type="ECO:0000313" key="5">
    <source>
        <dbReference type="EMBL" id="KAH7120480.1"/>
    </source>
</evidence>
<name>A0A9P9DH29_9HYPO</name>
<organism evidence="5 6">
    <name type="scientific">Dactylonectria macrodidyma</name>
    <dbReference type="NCBI Taxonomy" id="307937"/>
    <lineage>
        <taxon>Eukaryota</taxon>
        <taxon>Fungi</taxon>
        <taxon>Dikarya</taxon>
        <taxon>Ascomycota</taxon>
        <taxon>Pezizomycotina</taxon>
        <taxon>Sordariomycetes</taxon>
        <taxon>Hypocreomycetidae</taxon>
        <taxon>Hypocreales</taxon>
        <taxon>Nectriaceae</taxon>
        <taxon>Dactylonectria</taxon>
    </lineage>
</organism>